<keyword evidence="2" id="KW-1185">Reference proteome</keyword>
<protein>
    <submittedName>
        <fullName evidence="1">Uncharacterized protein</fullName>
    </submittedName>
</protein>
<reference evidence="1 2" key="1">
    <citation type="submission" date="2022-12" db="EMBL/GenBank/DDBJ databases">
        <title>Chromosome-level genome of Tegillarca granosa.</title>
        <authorList>
            <person name="Kim J."/>
        </authorList>
    </citation>
    <scope>NUCLEOTIDE SEQUENCE [LARGE SCALE GENOMIC DNA]</scope>
    <source>
        <strain evidence="1">Teg-2019</strain>
        <tissue evidence="1">Adductor muscle</tissue>
    </source>
</reference>
<name>A0ABQ9DY42_TEGGR</name>
<dbReference type="Pfam" id="PF15002">
    <property type="entry name" value="ERK-JNK_inhib"/>
    <property type="match status" value="1"/>
</dbReference>
<comment type="caution">
    <text evidence="1">The sequence shown here is derived from an EMBL/GenBank/DDBJ whole genome shotgun (WGS) entry which is preliminary data.</text>
</comment>
<dbReference type="Proteomes" id="UP001217089">
    <property type="component" value="Unassembled WGS sequence"/>
</dbReference>
<organism evidence="1 2">
    <name type="scientific">Tegillarca granosa</name>
    <name type="common">Malaysian cockle</name>
    <name type="synonym">Anadara granosa</name>
    <dbReference type="NCBI Taxonomy" id="220873"/>
    <lineage>
        <taxon>Eukaryota</taxon>
        <taxon>Metazoa</taxon>
        <taxon>Spiralia</taxon>
        <taxon>Lophotrochozoa</taxon>
        <taxon>Mollusca</taxon>
        <taxon>Bivalvia</taxon>
        <taxon>Autobranchia</taxon>
        <taxon>Pteriomorphia</taxon>
        <taxon>Arcoida</taxon>
        <taxon>Arcoidea</taxon>
        <taxon>Arcidae</taxon>
        <taxon>Tegillarca</taxon>
    </lineage>
</organism>
<sequence>MFNHLKWQPRHRKDNRKLFEENRKIQIEAVKSLQQFGDNTQRYKLVDMMLKQLMSVLAEARTNLTGWGYVPGDPFPENETIKETVSKVLENTAMFGDMVLRLPDIIHDIYDRNKEWQILMAWGVWFCNESSVFQGPAYTLLNLMAQEINLIPMEKTYFNPFKLENQLKDSLKVLKST</sequence>
<dbReference type="InterPro" id="IPR026321">
    <property type="entry name" value="CC134"/>
</dbReference>
<dbReference type="EMBL" id="JARBDR010000923">
    <property type="protein sequence ID" value="KAJ8298158.1"/>
    <property type="molecule type" value="Genomic_DNA"/>
</dbReference>
<evidence type="ECO:0000313" key="2">
    <source>
        <dbReference type="Proteomes" id="UP001217089"/>
    </source>
</evidence>
<accession>A0ABQ9DY42</accession>
<evidence type="ECO:0000313" key="1">
    <source>
        <dbReference type="EMBL" id="KAJ8298158.1"/>
    </source>
</evidence>
<proteinExistence type="predicted"/>
<gene>
    <name evidence="1" type="ORF">KUTeg_024689</name>
</gene>
<dbReference type="PANTHER" id="PTHR14735">
    <property type="entry name" value="COILED-COIL DOMAIN-CONTAINING PROTEIN 134"/>
    <property type="match status" value="1"/>
</dbReference>
<dbReference type="PANTHER" id="PTHR14735:SF1">
    <property type="entry name" value="COILED-COIL DOMAIN-CONTAINING PROTEIN 134"/>
    <property type="match status" value="1"/>
</dbReference>
<feature type="non-terminal residue" evidence="1">
    <location>
        <position position="177"/>
    </location>
</feature>